<dbReference type="InterPro" id="IPR004843">
    <property type="entry name" value="Calcineurin-like_PHP"/>
</dbReference>
<evidence type="ECO:0000313" key="3">
    <source>
        <dbReference type="Proteomes" id="UP000476332"/>
    </source>
</evidence>
<dbReference type="Gene3D" id="3.60.21.10">
    <property type="match status" value="1"/>
</dbReference>
<evidence type="ECO:0000313" key="2">
    <source>
        <dbReference type="EMBL" id="NDV87228.1"/>
    </source>
</evidence>
<dbReference type="PANTHER" id="PTHR42850">
    <property type="entry name" value="METALLOPHOSPHOESTERASE"/>
    <property type="match status" value="1"/>
</dbReference>
<feature type="domain" description="Calcineurin-like phosphoesterase" evidence="1">
    <location>
        <begin position="7"/>
        <end position="189"/>
    </location>
</feature>
<evidence type="ECO:0000259" key="1">
    <source>
        <dbReference type="Pfam" id="PF00149"/>
    </source>
</evidence>
<name>A0A6L9MHP9_9HYPH</name>
<dbReference type="Pfam" id="PF00149">
    <property type="entry name" value="Metallophos"/>
    <property type="match status" value="1"/>
</dbReference>
<dbReference type="GO" id="GO:0005737">
    <property type="term" value="C:cytoplasm"/>
    <property type="evidence" value="ECO:0007669"/>
    <property type="project" value="TreeGrafter"/>
</dbReference>
<dbReference type="GO" id="GO:0110154">
    <property type="term" value="P:RNA decapping"/>
    <property type="evidence" value="ECO:0007669"/>
    <property type="project" value="TreeGrafter"/>
</dbReference>
<reference evidence="2 3" key="1">
    <citation type="submission" date="2020-01" db="EMBL/GenBank/DDBJ databases">
        <title>Genomes of bacteria type strains.</title>
        <authorList>
            <person name="Chen J."/>
            <person name="Zhu S."/>
            <person name="Chen J."/>
        </authorList>
    </citation>
    <scope>NUCLEOTIDE SEQUENCE [LARGE SCALE GENOMIC DNA]</scope>
    <source>
        <strain evidence="2 3">KCTC 52919</strain>
    </source>
</reference>
<dbReference type="AlphaFoldDB" id="A0A6L9MHP9"/>
<proteinExistence type="predicted"/>
<dbReference type="EMBL" id="JAAAMJ010000006">
    <property type="protein sequence ID" value="NDV87228.1"/>
    <property type="molecule type" value="Genomic_DNA"/>
</dbReference>
<dbReference type="SUPFAM" id="SSF56300">
    <property type="entry name" value="Metallo-dependent phosphatases"/>
    <property type="match status" value="1"/>
</dbReference>
<accession>A0A6L9MHP9</accession>
<gene>
    <name evidence="2" type="ORF">GTW51_11000</name>
</gene>
<dbReference type="RefSeq" id="WP_163043963.1">
    <property type="nucleotide sequence ID" value="NZ_JAAAMJ010000006.1"/>
</dbReference>
<dbReference type="PANTHER" id="PTHR42850:SF4">
    <property type="entry name" value="ZINC-DEPENDENT ENDOPOLYPHOSPHATASE"/>
    <property type="match status" value="1"/>
</dbReference>
<organism evidence="2 3">
    <name type="scientific">Aurantimonas aggregata</name>
    <dbReference type="NCBI Taxonomy" id="2047720"/>
    <lineage>
        <taxon>Bacteria</taxon>
        <taxon>Pseudomonadati</taxon>
        <taxon>Pseudomonadota</taxon>
        <taxon>Alphaproteobacteria</taxon>
        <taxon>Hyphomicrobiales</taxon>
        <taxon>Aurantimonadaceae</taxon>
        <taxon>Aurantimonas</taxon>
    </lineage>
</organism>
<comment type="caution">
    <text evidence="2">The sequence shown here is derived from an EMBL/GenBank/DDBJ whole genome shotgun (WGS) entry which is preliminary data.</text>
</comment>
<dbReference type="Proteomes" id="UP000476332">
    <property type="component" value="Unassembled WGS sequence"/>
</dbReference>
<dbReference type="InterPro" id="IPR050126">
    <property type="entry name" value="Ap4A_hydrolase"/>
</dbReference>
<dbReference type="InterPro" id="IPR029052">
    <property type="entry name" value="Metallo-depent_PP-like"/>
</dbReference>
<sequence length="252" mass="28183">MQRLTYAIGDVHGRSDLLSELIDFIRRDSADRGLQPRVVFLGDIVDRGPDSRGALDLVIESLDRWPGSIFLLGNHDRYFLDFLMGPSQIFQKWLAQGGSQTLISYGATEGENVLDLQRRIRSDYPRHLETLCQAPFIHVEDGYVFVHAGVDPSKPVHQQDERSCLLIRGPFLEYEGPLSHTIVHGHTPVEGCRPVMTGRRIAMDTEAYLTGVLSMCAFDPRSPEPSFFATSLEAGVGEVEAVFHKCRGTEQV</sequence>
<dbReference type="GO" id="GO:0016791">
    <property type="term" value="F:phosphatase activity"/>
    <property type="evidence" value="ECO:0007669"/>
    <property type="project" value="TreeGrafter"/>
</dbReference>
<protein>
    <submittedName>
        <fullName evidence="2">Serine/threonine protein phosphatase</fullName>
    </submittedName>
</protein>
<dbReference type="GO" id="GO:0008803">
    <property type="term" value="F:bis(5'-nucleosyl)-tetraphosphatase (symmetrical) activity"/>
    <property type="evidence" value="ECO:0007669"/>
    <property type="project" value="TreeGrafter"/>
</dbReference>
<keyword evidence="3" id="KW-1185">Reference proteome</keyword>